<dbReference type="InterPro" id="IPR016024">
    <property type="entry name" value="ARM-type_fold"/>
</dbReference>
<dbReference type="GO" id="GO:0005085">
    <property type="term" value="F:guanyl-nucleotide exchange factor activity"/>
    <property type="evidence" value="ECO:0007669"/>
    <property type="project" value="InterPro"/>
</dbReference>
<dbReference type="InterPro" id="IPR000225">
    <property type="entry name" value="Armadillo"/>
</dbReference>
<proteinExistence type="predicted"/>
<dbReference type="EMBL" id="CASHTH010002007">
    <property type="protein sequence ID" value="CAI8023452.1"/>
    <property type="molecule type" value="Genomic_DNA"/>
</dbReference>
<dbReference type="InterPro" id="IPR040144">
    <property type="entry name" value="RAP1GDS1"/>
</dbReference>
<keyword evidence="5" id="KW-0256">Endoplasmic reticulum</keyword>
<dbReference type="AlphaFoldDB" id="A0AA35S6L4"/>
<evidence type="ECO:0000313" key="7">
    <source>
        <dbReference type="EMBL" id="CAI8023452.1"/>
    </source>
</evidence>
<comment type="subcellular location">
    <subcellularLocation>
        <location evidence="3">Cytoplasm</location>
        <location evidence="3">Cytosol</location>
    </subcellularLocation>
    <subcellularLocation>
        <location evidence="2">Endoplasmic reticulum</location>
    </subcellularLocation>
    <subcellularLocation>
        <location evidence="1">Mitochondrion</location>
    </subcellularLocation>
</comment>
<evidence type="ECO:0000313" key="8">
    <source>
        <dbReference type="Proteomes" id="UP001174909"/>
    </source>
</evidence>
<dbReference type="GO" id="GO:0005739">
    <property type="term" value="C:mitochondrion"/>
    <property type="evidence" value="ECO:0007669"/>
    <property type="project" value="UniProtKB-SubCell"/>
</dbReference>
<sequence length="379" mass="40837">MEVAINANDEVKVAVVEAGCVEKLTHISSPSLQMKAIDLLILICANDESLKLVSAQQELVTTALGWLKAPTTLPQRANSALLLANMARTDEMCEMFISRGLVSLLLHLTQIEEPEEVCSSYLLVEFSLQLSGLFCLFLQLSGKVLVSALSALRNLCLPVSQKAGLVESGVLDAALRCLRDSKWPHVHFKCLGIARLLAPLKEVCVQLSQPGTVALVCERCSPAEPAQVKIEGSRLLAGLVKYCQSEEVMRVVISEGGVKLIASLLDSAHLSLRNEALLALNLLAVVKDDGEFKTSLTDEVVVGGVWGVVSAGDSSPELVSNALTFLVLLAEKQWTAEVREKLVMLEGLTDKLDSLTQNDSQTVSDLAKQLAKKLSLNPT</sequence>
<evidence type="ECO:0000256" key="2">
    <source>
        <dbReference type="ARBA" id="ARBA00004240"/>
    </source>
</evidence>
<gene>
    <name evidence="7" type="ORF">GBAR_LOCUS13703</name>
</gene>
<reference evidence="7" key="1">
    <citation type="submission" date="2023-03" db="EMBL/GenBank/DDBJ databases">
        <authorList>
            <person name="Steffen K."/>
            <person name="Cardenas P."/>
        </authorList>
    </citation>
    <scope>NUCLEOTIDE SEQUENCE</scope>
</reference>
<organism evidence="7 8">
    <name type="scientific">Geodia barretti</name>
    <name type="common">Barrett's horny sponge</name>
    <dbReference type="NCBI Taxonomy" id="519541"/>
    <lineage>
        <taxon>Eukaryota</taxon>
        <taxon>Metazoa</taxon>
        <taxon>Porifera</taxon>
        <taxon>Demospongiae</taxon>
        <taxon>Heteroscleromorpha</taxon>
        <taxon>Tetractinellida</taxon>
        <taxon>Astrophorina</taxon>
        <taxon>Geodiidae</taxon>
        <taxon>Geodia</taxon>
    </lineage>
</organism>
<accession>A0AA35S6L4</accession>
<name>A0AA35S6L4_GEOBA</name>
<evidence type="ECO:0000256" key="4">
    <source>
        <dbReference type="ARBA" id="ARBA00022490"/>
    </source>
</evidence>
<dbReference type="PANTHER" id="PTHR10957">
    <property type="entry name" value="RAP1 GTPASE-GDP DISSOCIATION STIMULATOR 1"/>
    <property type="match status" value="1"/>
</dbReference>
<keyword evidence="6" id="KW-0496">Mitochondrion</keyword>
<dbReference type="GO" id="GO:0005829">
    <property type="term" value="C:cytosol"/>
    <property type="evidence" value="ECO:0007669"/>
    <property type="project" value="UniProtKB-SubCell"/>
</dbReference>
<dbReference type="SMART" id="SM00185">
    <property type="entry name" value="ARM"/>
    <property type="match status" value="4"/>
</dbReference>
<keyword evidence="4" id="KW-0963">Cytoplasm</keyword>
<dbReference type="Proteomes" id="UP001174909">
    <property type="component" value="Unassembled WGS sequence"/>
</dbReference>
<evidence type="ECO:0000256" key="5">
    <source>
        <dbReference type="ARBA" id="ARBA00022824"/>
    </source>
</evidence>
<keyword evidence="8" id="KW-1185">Reference proteome</keyword>
<dbReference type="InterPro" id="IPR011989">
    <property type="entry name" value="ARM-like"/>
</dbReference>
<comment type="caution">
    <text evidence="7">The sequence shown here is derived from an EMBL/GenBank/DDBJ whole genome shotgun (WGS) entry which is preliminary data.</text>
</comment>
<evidence type="ECO:0000256" key="6">
    <source>
        <dbReference type="ARBA" id="ARBA00023128"/>
    </source>
</evidence>
<evidence type="ECO:0000256" key="1">
    <source>
        <dbReference type="ARBA" id="ARBA00004173"/>
    </source>
</evidence>
<evidence type="ECO:0000256" key="3">
    <source>
        <dbReference type="ARBA" id="ARBA00004514"/>
    </source>
</evidence>
<dbReference type="Gene3D" id="1.25.10.10">
    <property type="entry name" value="Leucine-rich Repeat Variant"/>
    <property type="match status" value="2"/>
</dbReference>
<protein>
    <submittedName>
        <fullName evidence="7">Rap1 GTPase-GDP dissociation stimulator 1-A</fullName>
    </submittedName>
</protein>
<dbReference type="SUPFAM" id="SSF48371">
    <property type="entry name" value="ARM repeat"/>
    <property type="match status" value="1"/>
</dbReference>
<dbReference type="GO" id="GO:0005783">
    <property type="term" value="C:endoplasmic reticulum"/>
    <property type="evidence" value="ECO:0007669"/>
    <property type="project" value="UniProtKB-SubCell"/>
</dbReference>